<feature type="transmembrane region" description="Helical" evidence="6">
    <location>
        <begin position="237"/>
        <end position="260"/>
    </location>
</feature>
<name>A0ABR0SYL6_9HYPO</name>
<feature type="transmembrane region" description="Helical" evidence="6">
    <location>
        <begin position="211"/>
        <end position="230"/>
    </location>
</feature>
<evidence type="ECO:0000256" key="5">
    <source>
        <dbReference type="ARBA" id="ARBA00023136"/>
    </source>
</evidence>
<organism evidence="8 9">
    <name type="scientific">Cladobotryum mycophilum</name>
    <dbReference type="NCBI Taxonomy" id="491253"/>
    <lineage>
        <taxon>Eukaryota</taxon>
        <taxon>Fungi</taxon>
        <taxon>Dikarya</taxon>
        <taxon>Ascomycota</taxon>
        <taxon>Pezizomycotina</taxon>
        <taxon>Sordariomycetes</taxon>
        <taxon>Hypocreomycetidae</taxon>
        <taxon>Hypocreales</taxon>
        <taxon>Hypocreaceae</taxon>
        <taxon>Cladobotryum</taxon>
    </lineage>
</organism>
<feature type="transmembrane region" description="Helical" evidence="6">
    <location>
        <begin position="300"/>
        <end position="323"/>
    </location>
</feature>
<dbReference type="PANTHER" id="PTHR43791:SF103">
    <property type="entry name" value="MAJOR FACILITATOR SUPERFAMILY (MFS) PROFILE DOMAIN-CONTAINING PROTEIN-RELATED"/>
    <property type="match status" value="1"/>
</dbReference>
<dbReference type="PROSITE" id="PS50850">
    <property type="entry name" value="MFS"/>
    <property type="match status" value="1"/>
</dbReference>
<dbReference type="PANTHER" id="PTHR43791">
    <property type="entry name" value="PERMEASE-RELATED"/>
    <property type="match status" value="1"/>
</dbReference>
<evidence type="ECO:0000256" key="4">
    <source>
        <dbReference type="ARBA" id="ARBA00022989"/>
    </source>
</evidence>
<accession>A0ABR0SYL6</accession>
<evidence type="ECO:0000256" key="3">
    <source>
        <dbReference type="ARBA" id="ARBA00022692"/>
    </source>
</evidence>
<proteinExistence type="predicted"/>
<keyword evidence="9" id="KW-1185">Reference proteome</keyword>
<feature type="domain" description="Major facilitator superfamily (MFS) profile" evidence="7">
    <location>
        <begin position="1"/>
        <end position="330"/>
    </location>
</feature>
<sequence>MAAATSFRTMAITRFFLGVFEAGLMPSCIVITAYWYRREEQPLRTALWFGPFSGIFGGILAYAIGKLDVGIPTWKLLFLIYGGCTVIFGIVCLLSLPDNHDNAWFLSGPEREKAKLRTRENQTGEKMQSQFKWSHVVEALKDVKYWVIIMFGICQSITNAGITQFTPLILAGFGYSKEATVLLSSPQGLIALIVQVSASVTVLYVPNIRCLLWVLSCLPALVGVITIQVVDVHTSRAAALVGLYLIGFYNVSWVLVMSLISSNTAGATKKSFVSVSMAISYAVGNMLGPQFFLDSQKPQYQLGIGAMIVAFMLMGVCGVVYWVTCIHQNRLRDELRPETGPLLSTADHEGADVDTSEVKDRTDFEIASFRYTY</sequence>
<keyword evidence="3 6" id="KW-0812">Transmembrane</keyword>
<keyword evidence="2" id="KW-0813">Transport</keyword>
<feature type="transmembrane region" description="Helical" evidence="6">
    <location>
        <begin position="272"/>
        <end position="293"/>
    </location>
</feature>
<comment type="caution">
    <text evidence="8">The sequence shown here is derived from an EMBL/GenBank/DDBJ whole genome shotgun (WGS) entry which is preliminary data.</text>
</comment>
<dbReference type="SUPFAM" id="SSF103473">
    <property type="entry name" value="MFS general substrate transporter"/>
    <property type="match status" value="1"/>
</dbReference>
<evidence type="ECO:0000256" key="2">
    <source>
        <dbReference type="ARBA" id="ARBA00022448"/>
    </source>
</evidence>
<protein>
    <submittedName>
        <fullName evidence="8">Transporter</fullName>
    </submittedName>
</protein>
<reference evidence="8 9" key="1">
    <citation type="submission" date="2024-01" db="EMBL/GenBank/DDBJ databases">
        <title>Complete genome of Cladobotryum mycophilum ATHUM6906.</title>
        <authorList>
            <person name="Christinaki A.C."/>
            <person name="Myridakis A.I."/>
            <person name="Kouvelis V.N."/>
        </authorList>
    </citation>
    <scope>NUCLEOTIDE SEQUENCE [LARGE SCALE GENOMIC DNA]</scope>
    <source>
        <strain evidence="8 9">ATHUM6906</strain>
    </source>
</reference>
<feature type="transmembrane region" description="Helical" evidence="6">
    <location>
        <begin position="187"/>
        <end position="205"/>
    </location>
</feature>
<dbReference type="InterPro" id="IPR020846">
    <property type="entry name" value="MFS_dom"/>
</dbReference>
<feature type="transmembrane region" description="Helical" evidence="6">
    <location>
        <begin position="12"/>
        <end position="35"/>
    </location>
</feature>
<keyword evidence="5 6" id="KW-0472">Membrane</keyword>
<evidence type="ECO:0000256" key="6">
    <source>
        <dbReference type="SAM" id="Phobius"/>
    </source>
</evidence>
<evidence type="ECO:0000256" key="1">
    <source>
        <dbReference type="ARBA" id="ARBA00004141"/>
    </source>
</evidence>
<keyword evidence="4 6" id="KW-1133">Transmembrane helix</keyword>
<evidence type="ECO:0000259" key="7">
    <source>
        <dbReference type="PROSITE" id="PS50850"/>
    </source>
</evidence>
<gene>
    <name evidence="8" type="ORF">PT974_02160</name>
</gene>
<feature type="transmembrane region" description="Helical" evidence="6">
    <location>
        <begin position="47"/>
        <end position="64"/>
    </location>
</feature>
<feature type="transmembrane region" description="Helical" evidence="6">
    <location>
        <begin position="76"/>
        <end position="96"/>
    </location>
</feature>
<dbReference type="EMBL" id="JAVFKD010000002">
    <property type="protein sequence ID" value="KAK5996816.1"/>
    <property type="molecule type" value="Genomic_DNA"/>
</dbReference>
<evidence type="ECO:0000313" key="8">
    <source>
        <dbReference type="EMBL" id="KAK5996816.1"/>
    </source>
</evidence>
<dbReference type="Pfam" id="PF07690">
    <property type="entry name" value="MFS_1"/>
    <property type="match status" value="1"/>
</dbReference>
<comment type="subcellular location">
    <subcellularLocation>
        <location evidence="1">Membrane</location>
        <topology evidence="1">Multi-pass membrane protein</topology>
    </subcellularLocation>
</comment>
<dbReference type="Proteomes" id="UP001338125">
    <property type="component" value="Unassembled WGS sequence"/>
</dbReference>
<dbReference type="InterPro" id="IPR036259">
    <property type="entry name" value="MFS_trans_sf"/>
</dbReference>
<dbReference type="Gene3D" id="1.20.1250.20">
    <property type="entry name" value="MFS general substrate transporter like domains"/>
    <property type="match status" value="1"/>
</dbReference>
<evidence type="ECO:0000313" key="9">
    <source>
        <dbReference type="Proteomes" id="UP001338125"/>
    </source>
</evidence>
<feature type="transmembrane region" description="Helical" evidence="6">
    <location>
        <begin position="145"/>
        <end position="175"/>
    </location>
</feature>
<dbReference type="InterPro" id="IPR011701">
    <property type="entry name" value="MFS"/>
</dbReference>